<keyword evidence="7 11" id="KW-1133">Transmembrane helix</keyword>
<evidence type="ECO:0000256" key="5">
    <source>
        <dbReference type="ARBA" id="ARBA00022519"/>
    </source>
</evidence>
<organism evidence="12 13">
    <name type="scientific">Neomoorella humiferrea</name>
    <dbReference type="NCBI Taxonomy" id="676965"/>
    <lineage>
        <taxon>Bacteria</taxon>
        <taxon>Bacillati</taxon>
        <taxon>Bacillota</taxon>
        <taxon>Clostridia</taxon>
        <taxon>Neomoorellales</taxon>
        <taxon>Neomoorellaceae</taxon>
        <taxon>Neomoorella</taxon>
    </lineage>
</organism>
<dbReference type="EMBL" id="PVXM01000006">
    <property type="protein sequence ID" value="PRR74871.1"/>
    <property type="molecule type" value="Genomic_DNA"/>
</dbReference>
<feature type="transmembrane region" description="Helical" evidence="11">
    <location>
        <begin position="94"/>
        <end position="117"/>
    </location>
</feature>
<keyword evidence="13" id="KW-1185">Reference proteome</keyword>
<proteinExistence type="predicted"/>
<feature type="transmembrane region" description="Helical" evidence="11">
    <location>
        <begin position="215"/>
        <end position="233"/>
    </location>
</feature>
<feature type="transmembrane region" description="Helical" evidence="11">
    <location>
        <begin position="12"/>
        <end position="34"/>
    </location>
</feature>
<dbReference type="PANTHER" id="PTHR32196:SF29">
    <property type="entry name" value="AUTOINDUCER 2 IMPORT SYSTEM PERMEASE PROTEIN LSRC"/>
    <property type="match status" value="1"/>
</dbReference>
<accession>A0A2T0AVY7</accession>
<comment type="function">
    <text evidence="9">Part of the ABC transporter complex LsrABCD involved in autoinducer 2 (AI-2) import. Probably responsible for the translocation of the substrate across the membrane.</text>
</comment>
<dbReference type="AlphaFoldDB" id="A0A2T0AVY7"/>
<sequence>MSKINLNWRHNQILMAGLIAVALFIGGGLINTSFLSPANIGSILAMAVLLGFAAAGQTLVVIAGGEGIDLSVGAVMSLGAVLAAQTMAGQNSNILPALLLVILSGATIGLFNAAGILYARVPPLVMTMAMANVVTTVQLIYTHGSPVGMPAPIIAFIGSRRLFPFLPWLAVLGIIVLILMQFILRRTVYGQQLYAIGSNYNAAYLAGVRADAVKGIAYILSGILSSLAGFWLIAYNNFVFVNMGAAYVLPSVAAVVIGGTSLAGGEGSYTGTLLGSVILTALANLLVVLHTDEAGRQVINGLVLILLLALYTRQPAIRQ</sequence>
<evidence type="ECO:0000313" key="12">
    <source>
        <dbReference type="EMBL" id="PRR74871.1"/>
    </source>
</evidence>
<dbReference type="GO" id="GO:0022857">
    <property type="term" value="F:transmembrane transporter activity"/>
    <property type="evidence" value="ECO:0007669"/>
    <property type="project" value="InterPro"/>
</dbReference>
<evidence type="ECO:0000256" key="7">
    <source>
        <dbReference type="ARBA" id="ARBA00022989"/>
    </source>
</evidence>
<comment type="subcellular location">
    <subcellularLocation>
        <location evidence="1">Cell membrane</location>
        <topology evidence="1">Multi-pass membrane protein</topology>
    </subcellularLocation>
</comment>
<feature type="transmembrane region" description="Helical" evidence="11">
    <location>
        <begin position="40"/>
        <end position="63"/>
    </location>
</feature>
<feature type="transmembrane region" description="Helical" evidence="11">
    <location>
        <begin position="239"/>
        <end position="257"/>
    </location>
</feature>
<dbReference type="OrthoDB" id="9815820at2"/>
<evidence type="ECO:0000256" key="11">
    <source>
        <dbReference type="SAM" id="Phobius"/>
    </source>
</evidence>
<evidence type="ECO:0000256" key="1">
    <source>
        <dbReference type="ARBA" id="ARBA00004651"/>
    </source>
</evidence>
<evidence type="ECO:0000256" key="10">
    <source>
        <dbReference type="ARBA" id="ARBA00039382"/>
    </source>
</evidence>
<keyword evidence="5" id="KW-0997">Cell inner membrane</keyword>
<dbReference type="PANTHER" id="PTHR32196">
    <property type="entry name" value="ABC TRANSPORTER PERMEASE PROTEIN YPHD-RELATED-RELATED"/>
    <property type="match status" value="1"/>
</dbReference>
<feature type="transmembrane region" description="Helical" evidence="11">
    <location>
        <begin position="124"/>
        <end position="142"/>
    </location>
</feature>
<dbReference type="Proteomes" id="UP000238415">
    <property type="component" value="Unassembled WGS sequence"/>
</dbReference>
<evidence type="ECO:0000256" key="2">
    <source>
        <dbReference type="ARBA" id="ARBA00011262"/>
    </source>
</evidence>
<keyword evidence="3" id="KW-0813">Transport</keyword>
<comment type="caution">
    <text evidence="12">The sequence shown here is derived from an EMBL/GenBank/DDBJ whole genome shotgun (WGS) entry which is preliminary data.</text>
</comment>
<comment type="subunit">
    <text evidence="2">The complex is composed of two ATP-binding proteins (LsrA), two transmembrane proteins (LsrC and LsrD) and a solute-binding protein (LsrB).</text>
</comment>
<dbReference type="GO" id="GO:0005886">
    <property type="term" value="C:plasma membrane"/>
    <property type="evidence" value="ECO:0007669"/>
    <property type="project" value="UniProtKB-SubCell"/>
</dbReference>
<dbReference type="CDD" id="cd06579">
    <property type="entry name" value="TM_PBP1_transp_AraH_like"/>
    <property type="match status" value="1"/>
</dbReference>
<feature type="transmembrane region" description="Helical" evidence="11">
    <location>
        <begin position="269"/>
        <end position="288"/>
    </location>
</feature>
<feature type="transmembrane region" description="Helical" evidence="11">
    <location>
        <begin position="162"/>
        <end position="184"/>
    </location>
</feature>
<evidence type="ECO:0000256" key="8">
    <source>
        <dbReference type="ARBA" id="ARBA00023136"/>
    </source>
</evidence>
<evidence type="ECO:0000256" key="6">
    <source>
        <dbReference type="ARBA" id="ARBA00022692"/>
    </source>
</evidence>
<evidence type="ECO:0000256" key="9">
    <source>
        <dbReference type="ARBA" id="ARBA00025439"/>
    </source>
</evidence>
<name>A0A2T0AVY7_9FIRM</name>
<protein>
    <recommendedName>
        <fullName evidence="10">Autoinducer 2 import system permease protein LsrC</fullName>
    </recommendedName>
</protein>
<reference evidence="12 13" key="1">
    <citation type="submission" date="2018-03" db="EMBL/GenBank/DDBJ databases">
        <title>Genome sequence of Moorella humiferrea DSM 23265.</title>
        <authorList>
            <person name="Poehlein A."/>
            <person name="Daniel R."/>
        </authorList>
    </citation>
    <scope>NUCLEOTIDE SEQUENCE [LARGE SCALE GENOMIC DNA]</scope>
    <source>
        <strain evidence="12 13">DSM 23265</strain>
    </source>
</reference>
<dbReference type="InterPro" id="IPR001851">
    <property type="entry name" value="ABC_transp_permease"/>
</dbReference>
<evidence type="ECO:0000256" key="4">
    <source>
        <dbReference type="ARBA" id="ARBA00022475"/>
    </source>
</evidence>
<keyword evidence="4" id="KW-1003">Cell membrane</keyword>
<keyword evidence="8 11" id="KW-0472">Membrane</keyword>
<evidence type="ECO:0000313" key="13">
    <source>
        <dbReference type="Proteomes" id="UP000238415"/>
    </source>
</evidence>
<dbReference type="RefSeq" id="WP_106004413.1">
    <property type="nucleotide sequence ID" value="NZ_CP136419.1"/>
</dbReference>
<gene>
    <name evidence="12" type="primary">rbsC_1</name>
    <name evidence="12" type="ORF">MOHU_03690</name>
</gene>
<feature type="transmembrane region" description="Helical" evidence="11">
    <location>
        <begin position="294"/>
        <end position="312"/>
    </location>
</feature>
<feature type="transmembrane region" description="Helical" evidence="11">
    <location>
        <begin position="70"/>
        <end position="88"/>
    </location>
</feature>
<dbReference type="Pfam" id="PF02653">
    <property type="entry name" value="BPD_transp_2"/>
    <property type="match status" value="1"/>
</dbReference>
<keyword evidence="6 11" id="KW-0812">Transmembrane</keyword>
<evidence type="ECO:0000256" key="3">
    <source>
        <dbReference type="ARBA" id="ARBA00022448"/>
    </source>
</evidence>